<comment type="caution">
    <text evidence="6">The sequence shown here is derived from an EMBL/GenBank/DDBJ whole genome shotgun (WGS) entry which is preliminary data.</text>
</comment>
<dbReference type="Proteomes" id="UP001352263">
    <property type="component" value="Unassembled WGS sequence"/>
</dbReference>
<dbReference type="InterPro" id="IPR001128">
    <property type="entry name" value="Cyt_P450"/>
</dbReference>
<evidence type="ECO:0000256" key="4">
    <source>
        <dbReference type="ARBA" id="ARBA00023002"/>
    </source>
</evidence>
<evidence type="ECO:0000313" key="6">
    <source>
        <dbReference type="EMBL" id="MEC4718534.1"/>
    </source>
</evidence>
<gene>
    <name evidence="6" type="ORF">RY831_05205</name>
</gene>
<accession>A0ABU6J4J1</accession>
<dbReference type="PANTHER" id="PTHR24302:SF15">
    <property type="entry name" value="FATTY-ACID PEROXYGENASE"/>
    <property type="match status" value="1"/>
</dbReference>
<dbReference type="Pfam" id="PF00067">
    <property type="entry name" value="p450"/>
    <property type="match status" value="1"/>
</dbReference>
<evidence type="ECO:0000256" key="2">
    <source>
        <dbReference type="ARBA" id="ARBA00022617"/>
    </source>
</evidence>
<dbReference type="Gene3D" id="1.10.630.10">
    <property type="entry name" value="Cytochrome P450"/>
    <property type="match status" value="1"/>
</dbReference>
<evidence type="ECO:0000256" key="1">
    <source>
        <dbReference type="ARBA" id="ARBA00010617"/>
    </source>
</evidence>
<evidence type="ECO:0000313" key="7">
    <source>
        <dbReference type="Proteomes" id="UP001352263"/>
    </source>
</evidence>
<evidence type="ECO:0000256" key="5">
    <source>
        <dbReference type="ARBA" id="ARBA00023004"/>
    </source>
</evidence>
<keyword evidence="5" id="KW-0408">Iron</keyword>
<dbReference type="RefSeq" id="WP_326505270.1">
    <property type="nucleotide sequence ID" value="NZ_JAWIIV010000003.1"/>
</dbReference>
<keyword evidence="3" id="KW-0479">Metal-binding</keyword>
<dbReference type="InterPro" id="IPR050705">
    <property type="entry name" value="Cytochrome_P450_3A"/>
</dbReference>
<dbReference type="InterPro" id="IPR036396">
    <property type="entry name" value="Cyt_P450_sf"/>
</dbReference>
<dbReference type="PANTHER" id="PTHR24302">
    <property type="entry name" value="CYTOCHROME P450 FAMILY 3"/>
    <property type="match status" value="1"/>
</dbReference>
<keyword evidence="7" id="KW-1185">Reference proteome</keyword>
<proteinExistence type="inferred from homology"/>
<name>A0ABU6J4J1_9BURK</name>
<keyword evidence="2" id="KW-0349">Heme</keyword>
<organism evidence="6 7">
    <name type="scientific">Noviherbaspirillum album</name>
    <dbReference type="NCBI Taxonomy" id="3080276"/>
    <lineage>
        <taxon>Bacteria</taxon>
        <taxon>Pseudomonadati</taxon>
        <taxon>Pseudomonadota</taxon>
        <taxon>Betaproteobacteria</taxon>
        <taxon>Burkholderiales</taxon>
        <taxon>Oxalobacteraceae</taxon>
        <taxon>Noviherbaspirillum</taxon>
    </lineage>
</organism>
<dbReference type="SUPFAM" id="SSF48264">
    <property type="entry name" value="Cytochrome P450"/>
    <property type="match status" value="1"/>
</dbReference>
<comment type="similarity">
    <text evidence="1">Belongs to the cytochrome P450 family.</text>
</comment>
<dbReference type="CDD" id="cd11067">
    <property type="entry name" value="CYP152"/>
    <property type="match status" value="1"/>
</dbReference>
<sequence length="438" mass="50254">MKPIPKDKALDSTLALLREAYNFIPNRCGRLRTDMFETRLVGQKVICVSGEEGAGMFYQPDRFTRRHAIPPTALLLLQDLGSVQLLDGEAHRLRKQMFMSIMRPERIAELTQRFAGQWHQRLRQWESAEQVVLHHEVERLLCGAVCEWAGLPLTEAALQQRTREFSAMIDGAGAVGPRNWRGMRLRSRTENWIRSVVTMIRAGHMQVPDNSAAQIIALHRDADGKLLDTDVAAVELINILRPTVAVARYITFAALALHRYPDVRQRLLAEDADENDYLGCFVQEVRRFYPFFPAVGGRVREEFTWRGLNFAKGSWVLLDIYGTNHDPRIWKDPQTFNPEHFREWNGSPNNFIPQGGGDFDLGHRCAGEWLTIELVKTATRLLLSSMTYEVPRQDLRIDMSRMPAIPESRFVISKVRHVFRTAPPVMELEHGERSRFDG</sequence>
<dbReference type="EMBL" id="JAWIIV010000003">
    <property type="protein sequence ID" value="MEC4718534.1"/>
    <property type="molecule type" value="Genomic_DNA"/>
</dbReference>
<keyword evidence="4" id="KW-0560">Oxidoreductase</keyword>
<dbReference type="PRINTS" id="PR00463">
    <property type="entry name" value="EP450I"/>
</dbReference>
<reference evidence="6 7" key="1">
    <citation type="submission" date="2023-10" db="EMBL/GenBank/DDBJ databases">
        <title>Noviherbaspirillum sp. CPCC 100848 genome assembly.</title>
        <authorList>
            <person name="Li X.Y."/>
            <person name="Fang X.M."/>
        </authorList>
    </citation>
    <scope>NUCLEOTIDE SEQUENCE [LARGE SCALE GENOMIC DNA]</scope>
    <source>
        <strain evidence="6 7">CPCC 100848</strain>
    </source>
</reference>
<protein>
    <submittedName>
        <fullName evidence="6">Cytochrome P450</fullName>
    </submittedName>
</protein>
<evidence type="ECO:0000256" key="3">
    <source>
        <dbReference type="ARBA" id="ARBA00022723"/>
    </source>
</evidence>
<dbReference type="InterPro" id="IPR002401">
    <property type="entry name" value="Cyt_P450_E_grp-I"/>
</dbReference>